<feature type="compositionally biased region" description="Basic residues" evidence="1">
    <location>
        <begin position="59"/>
        <end position="68"/>
    </location>
</feature>
<organism evidence="2 3">
    <name type="scientific">Adiantum capillus-veneris</name>
    <name type="common">Maidenhair fern</name>
    <dbReference type="NCBI Taxonomy" id="13818"/>
    <lineage>
        <taxon>Eukaryota</taxon>
        <taxon>Viridiplantae</taxon>
        <taxon>Streptophyta</taxon>
        <taxon>Embryophyta</taxon>
        <taxon>Tracheophyta</taxon>
        <taxon>Polypodiopsida</taxon>
        <taxon>Polypodiidae</taxon>
        <taxon>Polypodiales</taxon>
        <taxon>Pteridineae</taxon>
        <taxon>Pteridaceae</taxon>
        <taxon>Vittarioideae</taxon>
        <taxon>Adiantum</taxon>
    </lineage>
</organism>
<evidence type="ECO:0000313" key="3">
    <source>
        <dbReference type="Proteomes" id="UP000886520"/>
    </source>
</evidence>
<protein>
    <submittedName>
        <fullName evidence="2">Uncharacterized protein</fullName>
    </submittedName>
</protein>
<accession>A0A9D4V1V6</accession>
<keyword evidence="3" id="KW-1185">Reference proteome</keyword>
<sequence length="74" mass="8089">IGKLPVHFLFLKTASRATTTGTPAKRATGAAKRPTGTAKRPARRRWWSSKRGSPEMTKAAKRQTKPAHKPSDHG</sequence>
<reference evidence="2" key="1">
    <citation type="submission" date="2021-01" db="EMBL/GenBank/DDBJ databases">
        <title>Adiantum capillus-veneris genome.</title>
        <authorList>
            <person name="Fang Y."/>
            <person name="Liao Q."/>
        </authorList>
    </citation>
    <scope>NUCLEOTIDE SEQUENCE</scope>
    <source>
        <strain evidence="2">H3</strain>
        <tissue evidence="2">Leaf</tissue>
    </source>
</reference>
<comment type="caution">
    <text evidence="2">The sequence shown here is derived from an EMBL/GenBank/DDBJ whole genome shotgun (WGS) entry which is preliminary data.</text>
</comment>
<name>A0A9D4V1V6_ADICA</name>
<feature type="non-terminal residue" evidence="2">
    <location>
        <position position="1"/>
    </location>
</feature>
<proteinExistence type="predicted"/>
<evidence type="ECO:0000256" key="1">
    <source>
        <dbReference type="SAM" id="MobiDB-lite"/>
    </source>
</evidence>
<evidence type="ECO:0000313" key="2">
    <source>
        <dbReference type="EMBL" id="KAI5077763.1"/>
    </source>
</evidence>
<feature type="region of interest" description="Disordered" evidence="1">
    <location>
        <begin position="14"/>
        <end position="74"/>
    </location>
</feature>
<dbReference type="Proteomes" id="UP000886520">
    <property type="component" value="Chromosome 7"/>
</dbReference>
<dbReference type="AlphaFoldDB" id="A0A9D4V1V6"/>
<gene>
    <name evidence="2" type="ORF">GOP47_0007587</name>
</gene>
<dbReference type="EMBL" id="JABFUD020000007">
    <property type="protein sequence ID" value="KAI5077763.1"/>
    <property type="molecule type" value="Genomic_DNA"/>
</dbReference>